<evidence type="ECO:0000259" key="2">
    <source>
        <dbReference type="Pfam" id="PF13349"/>
    </source>
</evidence>
<proteinExistence type="predicted"/>
<name>B2A7B1_NATTJ</name>
<reference evidence="3 4" key="2">
    <citation type="journal article" date="2011" name="J. Bacteriol.">
        <title>Complete genome sequence of the anaerobic, halophilic alkalithermophile Natranaerobius thermophilus JW/NM-WN-LF.</title>
        <authorList>
            <person name="Zhao B."/>
            <person name="Mesbah N.M."/>
            <person name="Dalin E."/>
            <person name="Goodwin L."/>
            <person name="Nolan M."/>
            <person name="Pitluck S."/>
            <person name="Chertkov O."/>
            <person name="Brettin T.S."/>
            <person name="Han J."/>
            <person name="Larimer F.W."/>
            <person name="Land M.L."/>
            <person name="Hauser L."/>
            <person name="Kyrpides N."/>
            <person name="Wiegel J."/>
        </authorList>
    </citation>
    <scope>NUCLEOTIDE SEQUENCE [LARGE SCALE GENOMIC DNA]</scope>
    <source>
        <strain evidence="4">ATCC BAA-1301 / DSM 18059 / JW/NM-WN-LF</strain>
    </source>
</reference>
<gene>
    <name evidence="3" type="ordered locus">Nther_0713</name>
</gene>
<dbReference type="KEGG" id="nth:Nther_0713"/>
<dbReference type="HOGENOM" id="CLU_1081087_0_0_9"/>
<feature type="domain" description="DUF4097" evidence="2">
    <location>
        <begin position="34"/>
        <end position="203"/>
    </location>
</feature>
<dbReference type="PROSITE" id="PS51257">
    <property type="entry name" value="PROKAR_LIPOPROTEIN"/>
    <property type="match status" value="1"/>
</dbReference>
<feature type="signal peptide" evidence="1">
    <location>
        <begin position="1"/>
        <end position="22"/>
    </location>
</feature>
<dbReference type="RefSeq" id="WP_012447189.1">
    <property type="nucleotide sequence ID" value="NC_010718.1"/>
</dbReference>
<evidence type="ECO:0000313" key="3">
    <source>
        <dbReference type="EMBL" id="ACB84305.1"/>
    </source>
</evidence>
<keyword evidence="4" id="KW-1185">Reference proteome</keyword>
<dbReference type="InterPro" id="IPR025164">
    <property type="entry name" value="Toastrack_DUF4097"/>
</dbReference>
<evidence type="ECO:0000256" key="1">
    <source>
        <dbReference type="SAM" id="SignalP"/>
    </source>
</evidence>
<dbReference type="Pfam" id="PF13349">
    <property type="entry name" value="DUF4097"/>
    <property type="match status" value="1"/>
</dbReference>
<dbReference type="eggNOG" id="COG3595">
    <property type="taxonomic scope" value="Bacteria"/>
</dbReference>
<dbReference type="Proteomes" id="UP000001683">
    <property type="component" value="Chromosome"/>
</dbReference>
<dbReference type="PANTHER" id="PTHR34094">
    <property type="match status" value="1"/>
</dbReference>
<dbReference type="EMBL" id="CP001034">
    <property type="protein sequence ID" value="ACB84305.1"/>
    <property type="molecule type" value="Genomic_DNA"/>
</dbReference>
<keyword evidence="1" id="KW-0732">Signal</keyword>
<reference evidence="3 4" key="1">
    <citation type="submission" date="2008-04" db="EMBL/GenBank/DDBJ databases">
        <title>Complete sequence of chromosome of Natranaerobius thermophilus JW/NM-WN-LF.</title>
        <authorList>
            <consortium name="US DOE Joint Genome Institute"/>
            <person name="Copeland A."/>
            <person name="Lucas S."/>
            <person name="Lapidus A."/>
            <person name="Glavina del Rio T."/>
            <person name="Dalin E."/>
            <person name="Tice H."/>
            <person name="Bruce D."/>
            <person name="Goodwin L."/>
            <person name="Pitluck S."/>
            <person name="Chertkov O."/>
            <person name="Brettin T."/>
            <person name="Detter J.C."/>
            <person name="Han C."/>
            <person name="Kuske C.R."/>
            <person name="Schmutz J."/>
            <person name="Larimer F."/>
            <person name="Land M."/>
            <person name="Hauser L."/>
            <person name="Kyrpides N."/>
            <person name="Lykidis A."/>
            <person name="Mesbah N.M."/>
            <person name="Wiegel J."/>
        </authorList>
    </citation>
    <scope>NUCLEOTIDE SEQUENCE [LARGE SCALE GENOMIC DNA]</scope>
    <source>
        <strain evidence="4">ATCC BAA-1301 / DSM 18059 / JW/NM-WN-LF</strain>
    </source>
</reference>
<dbReference type="AlphaFoldDB" id="B2A7B1"/>
<organism evidence="3 4">
    <name type="scientific">Natranaerobius thermophilus (strain ATCC BAA-1301 / DSM 18059 / JW/NM-WN-LF)</name>
    <dbReference type="NCBI Taxonomy" id="457570"/>
    <lineage>
        <taxon>Bacteria</taxon>
        <taxon>Bacillati</taxon>
        <taxon>Bacillota</taxon>
        <taxon>Clostridia</taxon>
        <taxon>Natranaerobiales</taxon>
        <taxon>Natranaerobiaceae</taxon>
        <taxon>Natranaerobius</taxon>
    </lineage>
</organism>
<protein>
    <recommendedName>
        <fullName evidence="2">DUF4097 domain-containing protein</fullName>
    </recommendedName>
</protein>
<sequence length="257" mass="28572">MKQKIILLAMSTLLLMTFTGCTKFEILLSETIEDKDNYTVETATTEAYHKDMKLDIETTNGDIVIDNWNEDHIKFEFKKVMYTTSQERAEEIAEETEIKFNRDGNDLIADVQKADMGSTESISINYHVKIPEEFNGKFNSTNGDITIEKMSGELDIDSTNGEISLTDISGKYIDITTTNGDIENQDINSDLTIDTTNGKIYISNLQGNSDITSTNGDVILTDITGDANIETVNGDITVSTLTGDLEYHTTNGDVQIE</sequence>
<feature type="chain" id="PRO_5038484270" description="DUF4097 domain-containing protein" evidence="1">
    <location>
        <begin position="23"/>
        <end position="257"/>
    </location>
</feature>
<dbReference type="InParanoid" id="B2A7B1"/>
<evidence type="ECO:0000313" key="4">
    <source>
        <dbReference type="Proteomes" id="UP000001683"/>
    </source>
</evidence>
<dbReference type="OrthoDB" id="9808584at2"/>
<dbReference type="PANTHER" id="PTHR34094:SF1">
    <property type="entry name" value="PROTEIN FAM185A"/>
    <property type="match status" value="1"/>
</dbReference>
<accession>B2A7B1</accession>